<dbReference type="Gene3D" id="1.10.10.10">
    <property type="entry name" value="Winged helix-like DNA-binding domain superfamily/Winged helix DNA-binding domain"/>
    <property type="match status" value="1"/>
</dbReference>
<dbReference type="EMBL" id="WLYK01000005">
    <property type="protein sequence ID" value="MTD14940.1"/>
    <property type="molecule type" value="Genomic_DNA"/>
</dbReference>
<dbReference type="InterPro" id="IPR012074">
    <property type="entry name" value="GAF_ANTAR"/>
</dbReference>
<gene>
    <name evidence="6" type="ORF">GIS00_13425</name>
</gene>
<dbReference type="SUPFAM" id="SSF52172">
    <property type="entry name" value="CheY-like"/>
    <property type="match status" value="1"/>
</dbReference>
<dbReference type="GO" id="GO:0016301">
    <property type="term" value="F:kinase activity"/>
    <property type="evidence" value="ECO:0007669"/>
    <property type="project" value="UniProtKB-KW"/>
</dbReference>
<evidence type="ECO:0000256" key="1">
    <source>
        <dbReference type="ARBA" id="ARBA00022679"/>
    </source>
</evidence>
<name>A0A7K1FLJ9_9ACTN</name>
<protein>
    <submittedName>
        <fullName evidence="6">ANTAR domain-containing protein</fullName>
    </submittedName>
</protein>
<dbReference type="RefSeq" id="WP_154768934.1">
    <property type="nucleotide sequence ID" value="NZ_WLYK01000005.1"/>
</dbReference>
<keyword evidence="1" id="KW-0808">Transferase</keyword>
<dbReference type="AlphaFoldDB" id="A0A7K1FLJ9"/>
<dbReference type="PIRSF" id="PIRSF036625">
    <property type="entry name" value="GAF_ANTAR"/>
    <property type="match status" value="1"/>
</dbReference>
<feature type="domain" description="ANTAR" evidence="5">
    <location>
        <begin position="159"/>
        <end position="220"/>
    </location>
</feature>
<evidence type="ECO:0000313" key="6">
    <source>
        <dbReference type="EMBL" id="MTD14940.1"/>
    </source>
</evidence>
<sequence>MTHEWQPAELAERTRRALGAEEDDALLSLARAAVEAGLADLAAVGRRGIDGDGPTVVGATDPLAQAIGDLEHTATGGPVRSLIDSGDDLLTIGDVATAPAWPEWSAAAAATGIRQMTAVRLHADRGTLGALLLYRTTSVPWTGPELELAKLIGVHASIVLAHADGTAHLWRAIDARNRIGQAQGILMERFSLAADTAFEVLRRYSQTTGTKLQSIADDLVRTRKLPQSDSDGPAPN</sequence>
<reference evidence="6 7" key="1">
    <citation type="submission" date="2019-11" db="EMBL/GenBank/DDBJ databases">
        <authorList>
            <person name="Jiang L.-Q."/>
        </authorList>
    </citation>
    <scope>NUCLEOTIDE SEQUENCE [LARGE SCALE GENOMIC DNA]</scope>
    <source>
        <strain evidence="6 7">YIM 132087</strain>
    </source>
</reference>
<accession>A0A7K1FLJ9</accession>
<keyword evidence="2" id="KW-0418">Kinase</keyword>
<keyword evidence="3" id="KW-0805">Transcription regulation</keyword>
<dbReference type="InterPro" id="IPR036388">
    <property type="entry name" value="WH-like_DNA-bd_sf"/>
</dbReference>
<dbReference type="Pfam" id="PF01590">
    <property type="entry name" value="GAF"/>
    <property type="match status" value="1"/>
</dbReference>
<evidence type="ECO:0000256" key="3">
    <source>
        <dbReference type="ARBA" id="ARBA00023015"/>
    </source>
</evidence>
<dbReference type="PROSITE" id="PS50921">
    <property type="entry name" value="ANTAR"/>
    <property type="match status" value="1"/>
</dbReference>
<organism evidence="6 7">
    <name type="scientific">Nakamurella alba</name>
    <dbReference type="NCBI Taxonomy" id="2665158"/>
    <lineage>
        <taxon>Bacteria</taxon>
        <taxon>Bacillati</taxon>
        <taxon>Actinomycetota</taxon>
        <taxon>Actinomycetes</taxon>
        <taxon>Nakamurellales</taxon>
        <taxon>Nakamurellaceae</taxon>
        <taxon>Nakamurella</taxon>
    </lineage>
</organism>
<dbReference type="Proteomes" id="UP000460221">
    <property type="component" value="Unassembled WGS sequence"/>
</dbReference>
<evidence type="ECO:0000313" key="7">
    <source>
        <dbReference type="Proteomes" id="UP000460221"/>
    </source>
</evidence>
<dbReference type="InterPro" id="IPR003018">
    <property type="entry name" value="GAF"/>
</dbReference>
<proteinExistence type="predicted"/>
<keyword evidence="4" id="KW-0804">Transcription</keyword>
<dbReference type="Gene3D" id="3.30.450.40">
    <property type="match status" value="1"/>
</dbReference>
<evidence type="ECO:0000256" key="4">
    <source>
        <dbReference type="ARBA" id="ARBA00023163"/>
    </source>
</evidence>
<dbReference type="SMART" id="SM01012">
    <property type="entry name" value="ANTAR"/>
    <property type="match status" value="1"/>
</dbReference>
<dbReference type="GO" id="GO:0003723">
    <property type="term" value="F:RNA binding"/>
    <property type="evidence" value="ECO:0007669"/>
    <property type="project" value="InterPro"/>
</dbReference>
<dbReference type="SUPFAM" id="SSF55781">
    <property type="entry name" value="GAF domain-like"/>
    <property type="match status" value="1"/>
</dbReference>
<dbReference type="Pfam" id="PF03861">
    <property type="entry name" value="ANTAR"/>
    <property type="match status" value="1"/>
</dbReference>
<comment type="caution">
    <text evidence="6">The sequence shown here is derived from an EMBL/GenBank/DDBJ whole genome shotgun (WGS) entry which is preliminary data.</text>
</comment>
<evidence type="ECO:0000256" key="2">
    <source>
        <dbReference type="ARBA" id="ARBA00022777"/>
    </source>
</evidence>
<keyword evidence="7" id="KW-1185">Reference proteome</keyword>
<dbReference type="InterPro" id="IPR011006">
    <property type="entry name" value="CheY-like_superfamily"/>
</dbReference>
<dbReference type="InterPro" id="IPR005561">
    <property type="entry name" value="ANTAR"/>
</dbReference>
<evidence type="ECO:0000259" key="5">
    <source>
        <dbReference type="PROSITE" id="PS50921"/>
    </source>
</evidence>
<dbReference type="InterPro" id="IPR029016">
    <property type="entry name" value="GAF-like_dom_sf"/>
</dbReference>